<sequence>MSVCMRARIATGPNQGPSISEYSWAGGPPPLHLLLRRREHPRRIATDEEEAIAGGAPDLKREPAKSERNQPRMVAARVREEDEDEEEEEEAEAN</sequence>
<name>A0A1V1H2Y7_ORYSI</name>
<feature type="region of interest" description="Disordered" evidence="1">
    <location>
        <begin position="47"/>
        <end position="94"/>
    </location>
</feature>
<reference evidence="2" key="1">
    <citation type="submission" date="2009-05" db="EMBL/GenBank/DDBJ databases">
        <title>Oryza sativa Japonica Group genomic DNA, chromosome 6, BAC clone:KMK0024M20, cultivar:Khau Mac Kho.</title>
        <authorList>
            <person name="Matsumoto T."/>
            <person name="Wu J."/>
            <person name="Kanamori H."/>
        </authorList>
    </citation>
    <scope>NUCLEOTIDE SEQUENCE</scope>
</reference>
<feature type="compositionally biased region" description="Basic and acidic residues" evidence="1">
    <location>
        <begin position="58"/>
        <end position="70"/>
    </location>
</feature>
<proteinExistence type="predicted"/>
<evidence type="ECO:0000256" key="1">
    <source>
        <dbReference type="SAM" id="MobiDB-lite"/>
    </source>
</evidence>
<dbReference type="AlphaFoldDB" id="A0A1V1H2Y7"/>
<organism evidence="2">
    <name type="scientific">Oryza sativa subsp. indica</name>
    <name type="common">Rice</name>
    <dbReference type="NCBI Taxonomy" id="39946"/>
    <lineage>
        <taxon>Eukaryota</taxon>
        <taxon>Viridiplantae</taxon>
        <taxon>Streptophyta</taxon>
        <taxon>Embryophyta</taxon>
        <taxon>Tracheophyta</taxon>
        <taxon>Spermatophyta</taxon>
        <taxon>Magnoliopsida</taxon>
        <taxon>Liliopsida</taxon>
        <taxon>Poales</taxon>
        <taxon>Poaceae</taxon>
        <taxon>BOP clade</taxon>
        <taxon>Oryzoideae</taxon>
        <taxon>Oryzeae</taxon>
        <taxon>Oryzinae</taxon>
        <taxon>Oryza</taxon>
        <taxon>Oryza sativa</taxon>
    </lineage>
</organism>
<evidence type="ECO:0000313" key="2">
    <source>
        <dbReference type="EMBL" id="BAX24601.1"/>
    </source>
</evidence>
<protein>
    <submittedName>
        <fullName evidence="2">Uncharacterized protein</fullName>
    </submittedName>
</protein>
<gene>
    <name evidence="2" type="primary">SYUU0025A11.4</name>
</gene>
<dbReference type="EMBL" id="AP011451">
    <property type="protein sequence ID" value="BAX24601.1"/>
    <property type="molecule type" value="Genomic_DNA"/>
</dbReference>
<feature type="compositionally biased region" description="Acidic residues" evidence="1">
    <location>
        <begin position="81"/>
        <end position="94"/>
    </location>
</feature>
<accession>A0A1V1H2Y7</accession>